<evidence type="ECO:0000313" key="2">
    <source>
        <dbReference type="RefSeq" id="XP_060668940.1"/>
    </source>
</evidence>
<accession>A0ABM3ZWT0</accession>
<dbReference type="Proteomes" id="UP001652623">
    <property type="component" value="Chromosome 11"/>
</dbReference>
<dbReference type="GeneID" id="132800057"/>
<name>A0ABM3ZWT0_ZIZJJ</name>
<dbReference type="PANTHER" id="PTHR35317:SF35">
    <property type="entry name" value="DUF4219 DOMAIN-CONTAINING PROTEIN"/>
    <property type="match status" value="1"/>
</dbReference>
<reference evidence="2" key="1">
    <citation type="submission" date="2025-08" db="UniProtKB">
        <authorList>
            <consortium name="RefSeq"/>
        </authorList>
    </citation>
    <scope>IDENTIFICATION</scope>
    <source>
        <tissue evidence="2">Seedling</tissue>
    </source>
</reference>
<dbReference type="Pfam" id="PF14223">
    <property type="entry name" value="Retrotran_gag_2"/>
    <property type="match status" value="1"/>
</dbReference>
<evidence type="ECO:0000313" key="1">
    <source>
        <dbReference type="Proteomes" id="UP001652623"/>
    </source>
</evidence>
<keyword evidence="1" id="KW-1185">Reference proteome</keyword>
<sequence>MAGSEVRAPVFSGENYEFWRIKMVTIFKSFGLWKFMEKGIPVSAGKLKGKIEEAEGSSASEDDEQMMESYMKDAKALGIIQGAVTDQIFPRIANAETAKEAWELLYKEFHGGDQVRSVKLQSLRRDFEYTRMKDDETLSNYHTRLNDLVNQMKTFGETLSNERMVQKSQEQRLDQQVTDSTEKAFSTLSVNSKIQNKGVSQSNVAKFQKSWSSKEKKWEPKQKFQQRFHGAQVTNTHAANTIHGGSRWQVGSSQDNSNHNAEPVASIILENVDLKASQNAIIVTGLDIGQENVQLEEMCRKPIVQIRWK</sequence>
<proteinExistence type="predicted"/>
<dbReference type="RefSeq" id="XP_060668940.1">
    <property type="nucleotide sequence ID" value="XM_060812957.1"/>
</dbReference>
<dbReference type="PANTHER" id="PTHR35317">
    <property type="entry name" value="OS04G0629600 PROTEIN"/>
    <property type="match status" value="1"/>
</dbReference>
<gene>
    <name evidence="2" type="primary">LOC132800057</name>
</gene>
<protein>
    <submittedName>
        <fullName evidence="2">Uncharacterized protein LOC132800057</fullName>
    </submittedName>
</protein>
<organism evidence="1 2">
    <name type="scientific">Ziziphus jujuba</name>
    <name type="common">Chinese jujube</name>
    <name type="synonym">Ziziphus sativa</name>
    <dbReference type="NCBI Taxonomy" id="326968"/>
    <lineage>
        <taxon>Eukaryota</taxon>
        <taxon>Viridiplantae</taxon>
        <taxon>Streptophyta</taxon>
        <taxon>Embryophyta</taxon>
        <taxon>Tracheophyta</taxon>
        <taxon>Spermatophyta</taxon>
        <taxon>Magnoliopsida</taxon>
        <taxon>eudicotyledons</taxon>
        <taxon>Gunneridae</taxon>
        <taxon>Pentapetalae</taxon>
        <taxon>rosids</taxon>
        <taxon>fabids</taxon>
        <taxon>Rosales</taxon>
        <taxon>Rhamnaceae</taxon>
        <taxon>Paliureae</taxon>
        <taxon>Ziziphus</taxon>
    </lineage>
</organism>